<dbReference type="AlphaFoldDB" id="A0AAD1RMY5"/>
<dbReference type="SUPFAM" id="SSF48403">
    <property type="entry name" value="Ankyrin repeat"/>
    <property type="match status" value="1"/>
</dbReference>
<dbReference type="Gene3D" id="1.25.40.20">
    <property type="entry name" value="Ankyrin repeat-containing domain"/>
    <property type="match status" value="1"/>
</dbReference>
<protein>
    <submittedName>
        <fullName evidence="5">Ankyrin repeat domain-containing 49</fullName>
    </submittedName>
</protein>
<feature type="repeat" description="ANK" evidence="3">
    <location>
        <begin position="128"/>
        <end position="160"/>
    </location>
</feature>
<dbReference type="Pfam" id="PF00023">
    <property type="entry name" value="Ank"/>
    <property type="match status" value="1"/>
</dbReference>
<name>A0AAD1RMY5_PELCU</name>
<feature type="region of interest" description="Disordered" evidence="4">
    <location>
        <begin position="1"/>
        <end position="22"/>
    </location>
</feature>
<feature type="compositionally biased region" description="Polar residues" evidence="4">
    <location>
        <begin position="1"/>
        <end position="13"/>
    </location>
</feature>
<dbReference type="PROSITE" id="PS50088">
    <property type="entry name" value="ANK_REPEAT"/>
    <property type="match status" value="2"/>
</dbReference>
<gene>
    <name evidence="5" type="ORF">PECUL_23A055431</name>
</gene>
<dbReference type="PANTHER" id="PTHR24198:SF165">
    <property type="entry name" value="ANKYRIN REPEAT-CONTAINING PROTEIN-RELATED"/>
    <property type="match status" value="1"/>
</dbReference>
<dbReference type="SMART" id="SM00248">
    <property type="entry name" value="ANK"/>
    <property type="match status" value="4"/>
</dbReference>
<dbReference type="EMBL" id="OW240914">
    <property type="protein sequence ID" value="CAH2274646.1"/>
    <property type="molecule type" value="Genomic_DNA"/>
</dbReference>
<dbReference type="InterPro" id="IPR002110">
    <property type="entry name" value="Ankyrin_rpt"/>
</dbReference>
<evidence type="ECO:0000313" key="6">
    <source>
        <dbReference type="Proteomes" id="UP001295444"/>
    </source>
</evidence>
<keyword evidence="6" id="KW-1185">Reference proteome</keyword>
<proteinExistence type="predicted"/>
<dbReference type="Proteomes" id="UP001295444">
    <property type="component" value="Chromosome 03"/>
</dbReference>
<evidence type="ECO:0000256" key="3">
    <source>
        <dbReference type="PROSITE-ProRule" id="PRU00023"/>
    </source>
</evidence>
<sequence>MTSSPEKINTVQEAVTEVQDDKDDYLERNNEFECDLHEKLMDFPEDFNQLELLKTHGHLIPTGTQSLWPEESDEETEEKPEEWYQMQEKELEDNPPELLLFAAENNRLNTVQQILSTKPDLVNTIDEDHYTPLHRASYNGHLNIVRELIARGANVHAVTVDGWTPLHSACKWNNTPVASFLLQHGADINAQTQGLLTPLHLASGNRDSRQILELLLMNRYIKPNLKNKVGETAYEIARRTDVYHYLFEIADYLIQPSSET</sequence>
<dbReference type="Pfam" id="PF12796">
    <property type="entry name" value="Ank_2"/>
    <property type="match status" value="1"/>
</dbReference>
<reference evidence="5" key="1">
    <citation type="submission" date="2022-03" db="EMBL/GenBank/DDBJ databases">
        <authorList>
            <person name="Alioto T."/>
            <person name="Alioto T."/>
            <person name="Gomez Garrido J."/>
        </authorList>
    </citation>
    <scope>NUCLEOTIDE SEQUENCE</scope>
</reference>
<dbReference type="PANTHER" id="PTHR24198">
    <property type="entry name" value="ANKYRIN REPEAT AND PROTEIN KINASE DOMAIN-CONTAINING PROTEIN"/>
    <property type="match status" value="1"/>
</dbReference>
<accession>A0AAD1RMY5</accession>
<keyword evidence="2 3" id="KW-0040">ANK repeat</keyword>
<dbReference type="PRINTS" id="PR01415">
    <property type="entry name" value="ANKYRIN"/>
</dbReference>
<evidence type="ECO:0000256" key="2">
    <source>
        <dbReference type="ARBA" id="ARBA00023043"/>
    </source>
</evidence>
<dbReference type="InterPro" id="IPR036770">
    <property type="entry name" value="Ankyrin_rpt-contain_sf"/>
</dbReference>
<evidence type="ECO:0000313" key="5">
    <source>
        <dbReference type="EMBL" id="CAH2274646.1"/>
    </source>
</evidence>
<organism evidence="5 6">
    <name type="scientific">Pelobates cultripes</name>
    <name type="common">Western spadefoot toad</name>
    <dbReference type="NCBI Taxonomy" id="61616"/>
    <lineage>
        <taxon>Eukaryota</taxon>
        <taxon>Metazoa</taxon>
        <taxon>Chordata</taxon>
        <taxon>Craniata</taxon>
        <taxon>Vertebrata</taxon>
        <taxon>Euteleostomi</taxon>
        <taxon>Amphibia</taxon>
        <taxon>Batrachia</taxon>
        <taxon>Anura</taxon>
        <taxon>Pelobatoidea</taxon>
        <taxon>Pelobatidae</taxon>
        <taxon>Pelobates</taxon>
    </lineage>
</organism>
<dbReference type="PROSITE" id="PS50297">
    <property type="entry name" value="ANK_REP_REGION"/>
    <property type="match status" value="2"/>
</dbReference>
<evidence type="ECO:0000256" key="4">
    <source>
        <dbReference type="SAM" id="MobiDB-lite"/>
    </source>
</evidence>
<keyword evidence="1" id="KW-0677">Repeat</keyword>
<feature type="repeat" description="ANK" evidence="3">
    <location>
        <begin position="161"/>
        <end position="193"/>
    </location>
</feature>
<evidence type="ECO:0000256" key="1">
    <source>
        <dbReference type="ARBA" id="ARBA00022737"/>
    </source>
</evidence>